<proteinExistence type="predicted"/>
<evidence type="ECO:0000313" key="3">
    <source>
        <dbReference type="EMBL" id="CAE6238410.1"/>
    </source>
</evidence>
<dbReference type="Proteomes" id="UP000682877">
    <property type="component" value="Chromosome 8"/>
</dbReference>
<feature type="transmembrane region" description="Helical" evidence="2">
    <location>
        <begin position="141"/>
        <end position="165"/>
    </location>
</feature>
<keyword evidence="2" id="KW-0472">Membrane</keyword>
<dbReference type="AlphaFoldDB" id="A0A8S2AYK7"/>
<evidence type="ECO:0000256" key="1">
    <source>
        <dbReference type="SAM" id="MobiDB-lite"/>
    </source>
</evidence>
<sequence length="233" mass="26284">MACAEQPIKKRRLYESIPESQPPPPPQPESQSPSTVVSSFPAPVTPSPPSQEEIQTRSRNREEIRRVHDCYKRLKSCIGQRDGGRRSANLEQAYRSLISASKDIDECEEGKGRNSCGEQTCVNVPGSWSCEPKEAEKIKPVFQGLVLGLALLFLVLGIWGLIKFVKTRRKIIRRSIEPTSRNQSSQNRCSCFNDNNDSSFDNEVCLELIPATVDLESYVMWEIVMICLDDRLP</sequence>
<keyword evidence="2" id="KW-1133">Transmembrane helix</keyword>
<feature type="region of interest" description="Disordered" evidence="1">
    <location>
        <begin position="1"/>
        <end position="61"/>
    </location>
</feature>
<reference evidence="3" key="1">
    <citation type="submission" date="2021-01" db="EMBL/GenBank/DDBJ databases">
        <authorList>
            <person name="Bezrukov I."/>
        </authorList>
    </citation>
    <scope>NUCLEOTIDE SEQUENCE</scope>
</reference>
<accession>A0A8S2AYK7</accession>
<dbReference type="CDD" id="cd00054">
    <property type="entry name" value="EGF_CA"/>
    <property type="match status" value="1"/>
</dbReference>
<dbReference type="EMBL" id="LR999458">
    <property type="protein sequence ID" value="CAE6238410.1"/>
    <property type="molecule type" value="Genomic_DNA"/>
</dbReference>
<protein>
    <submittedName>
        <fullName evidence="3">Uncharacterized protein</fullName>
    </submittedName>
</protein>
<evidence type="ECO:0000313" key="4">
    <source>
        <dbReference type="Proteomes" id="UP000682877"/>
    </source>
</evidence>
<gene>
    <name evidence="3" type="ORF">AARE701A_LOCUS21405</name>
</gene>
<organism evidence="3 4">
    <name type="scientific">Arabidopsis arenosa</name>
    <name type="common">Sand rock-cress</name>
    <name type="synonym">Cardaminopsis arenosa</name>
    <dbReference type="NCBI Taxonomy" id="38785"/>
    <lineage>
        <taxon>Eukaryota</taxon>
        <taxon>Viridiplantae</taxon>
        <taxon>Streptophyta</taxon>
        <taxon>Embryophyta</taxon>
        <taxon>Tracheophyta</taxon>
        <taxon>Spermatophyta</taxon>
        <taxon>Magnoliopsida</taxon>
        <taxon>eudicotyledons</taxon>
        <taxon>Gunneridae</taxon>
        <taxon>Pentapetalae</taxon>
        <taxon>rosids</taxon>
        <taxon>malvids</taxon>
        <taxon>Brassicales</taxon>
        <taxon>Brassicaceae</taxon>
        <taxon>Camelineae</taxon>
        <taxon>Arabidopsis</taxon>
    </lineage>
</organism>
<name>A0A8S2AYK7_ARAAE</name>
<keyword evidence="2" id="KW-0812">Transmembrane</keyword>
<dbReference type="Gene3D" id="2.10.25.10">
    <property type="entry name" value="Laminin"/>
    <property type="match status" value="1"/>
</dbReference>
<keyword evidence="4" id="KW-1185">Reference proteome</keyword>
<evidence type="ECO:0000256" key="2">
    <source>
        <dbReference type="SAM" id="Phobius"/>
    </source>
</evidence>